<sequence length="447" mass="50683">MITLPQPAQEIIETLSKHGFESFAVGGSIRDLLLGLPTKDWDFTTNAPPQKVLALFPDSFYDNEFGTVGIPYKTDSDTEVYEITTYRSEHGFSNKRHPDEVTWGTSLEADLARRDLTINAIAFDGKKLIDPFAGQKDLQKKLVRTVGKPEDRFQEDALRLIRTIRIAAQLGFTIESQTLSAISSNTGLIKSVSSDRVRMELMKIIGSKYAADGVMLLRNTKLLAEILPELDQCFGVPQKSPKRHHLYDVGTHLIMSLHNCPATDPLVRLATLLHDIGKSVVFRKDVTTQIITFYNHEVVGAKLVKEIALRLNFSKKDREKLVTLVRWHQFTVDENQNDNTLRRFIRRVGKENLKDILDLRIGDRLGGGAQETSWRLRLFMARLDEVQKQPFTVSDLKINGHDVMKVLDIKPGPQVGKILNKLFDEVIIQKIANERETLLIHLKKVNP</sequence>
<evidence type="ECO:0000256" key="3">
    <source>
        <dbReference type="ARBA" id="ARBA00022694"/>
    </source>
</evidence>
<reference evidence="13 14" key="1">
    <citation type="journal article" date="2015" name="Nature">
        <title>rRNA introns, odd ribosomes, and small enigmatic genomes across a large radiation of phyla.</title>
        <authorList>
            <person name="Brown C.T."/>
            <person name="Hug L.A."/>
            <person name="Thomas B.C."/>
            <person name="Sharon I."/>
            <person name="Castelle C.J."/>
            <person name="Singh A."/>
            <person name="Wilkins M.J."/>
            <person name="Williams K.H."/>
            <person name="Banfield J.F."/>
        </authorList>
    </citation>
    <scope>NUCLEOTIDE SEQUENCE [LARGE SCALE GENOMIC DNA]</scope>
</reference>
<evidence type="ECO:0000256" key="8">
    <source>
        <dbReference type="ARBA" id="ARBA00022884"/>
    </source>
</evidence>
<organism evidence="13 14">
    <name type="scientific">Candidatus Gottesmanbacteria bacterium GW2011_GWA1_43_11</name>
    <dbReference type="NCBI Taxonomy" id="1618436"/>
    <lineage>
        <taxon>Bacteria</taxon>
        <taxon>Candidatus Gottesmaniibacteriota</taxon>
    </lineage>
</organism>
<dbReference type="PANTHER" id="PTHR46173">
    <property type="entry name" value="CCA TRNA NUCLEOTIDYLTRANSFERASE 1, MITOCHONDRIAL"/>
    <property type="match status" value="1"/>
</dbReference>
<dbReference type="InterPro" id="IPR002646">
    <property type="entry name" value="PolA_pol_head_dom"/>
</dbReference>
<evidence type="ECO:0000256" key="7">
    <source>
        <dbReference type="ARBA" id="ARBA00022842"/>
    </source>
</evidence>
<dbReference type="Gene3D" id="1.10.3090.10">
    <property type="entry name" value="cca-adding enzyme, domain 2"/>
    <property type="match status" value="1"/>
</dbReference>
<dbReference type="Pfam" id="PF13735">
    <property type="entry name" value="tRNA_NucTran2_2"/>
    <property type="match status" value="1"/>
</dbReference>
<dbReference type="Proteomes" id="UP000034543">
    <property type="component" value="Unassembled WGS sequence"/>
</dbReference>
<accession>A0A0G1CIZ9</accession>
<evidence type="ECO:0000256" key="2">
    <source>
        <dbReference type="ARBA" id="ARBA00022679"/>
    </source>
</evidence>
<gene>
    <name evidence="13" type="ORF">UV59_C0007G0050</name>
</gene>
<keyword evidence="6" id="KW-0547">Nucleotide-binding</keyword>
<feature type="domain" description="Poly A polymerase head" evidence="10">
    <location>
        <begin position="23"/>
        <end position="144"/>
    </location>
</feature>
<name>A0A0G1CIZ9_9BACT</name>
<dbReference type="GO" id="GO:0046872">
    <property type="term" value="F:metal ion binding"/>
    <property type="evidence" value="ECO:0007669"/>
    <property type="project" value="UniProtKB-KW"/>
</dbReference>
<evidence type="ECO:0000259" key="11">
    <source>
        <dbReference type="Pfam" id="PF12627"/>
    </source>
</evidence>
<dbReference type="GO" id="GO:0000166">
    <property type="term" value="F:nucleotide binding"/>
    <property type="evidence" value="ECO:0007669"/>
    <property type="project" value="UniProtKB-KW"/>
</dbReference>
<dbReference type="Gene3D" id="3.30.460.10">
    <property type="entry name" value="Beta Polymerase, domain 2"/>
    <property type="match status" value="1"/>
</dbReference>
<dbReference type="AlphaFoldDB" id="A0A0G1CIZ9"/>
<dbReference type="PANTHER" id="PTHR46173:SF1">
    <property type="entry name" value="CCA TRNA NUCLEOTIDYLTRANSFERASE 1, MITOCHONDRIAL"/>
    <property type="match status" value="1"/>
</dbReference>
<dbReference type="Pfam" id="PF01743">
    <property type="entry name" value="PolyA_pol"/>
    <property type="match status" value="1"/>
</dbReference>
<evidence type="ECO:0000256" key="9">
    <source>
        <dbReference type="RuleBase" id="RU003953"/>
    </source>
</evidence>
<feature type="domain" description="tRNA nucleotidyltransferase/poly(A) polymerase RNA and SrmB- binding" evidence="11">
    <location>
        <begin position="171"/>
        <end position="232"/>
    </location>
</feature>
<keyword evidence="5" id="KW-0479">Metal-binding</keyword>
<keyword evidence="3" id="KW-0819">tRNA processing</keyword>
<comment type="caution">
    <text evidence="13">The sequence shown here is derived from an EMBL/GenBank/DDBJ whole genome shotgun (WGS) entry which is preliminary data.</text>
</comment>
<dbReference type="InterPro" id="IPR032828">
    <property type="entry name" value="PolyA_RNA-bd"/>
</dbReference>
<dbReference type="GO" id="GO:0016779">
    <property type="term" value="F:nucleotidyltransferase activity"/>
    <property type="evidence" value="ECO:0007669"/>
    <property type="project" value="UniProtKB-KW"/>
</dbReference>
<protein>
    <submittedName>
        <fullName evidence="13">tRNA adenylyl-/cytidylyl-transferase</fullName>
    </submittedName>
</protein>
<dbReference type="SUPFAM" id="SSF81301">
    <property type="entry name" value="Nucleotidyltransferase"/>
    <property type="match status" value="1"/>
</dbReference>
<evidence type="ECO:0000259" key="12">
    <source>
        <dbReference type="Pfam" id="PF13735"/>
    </source>
</evidence>
<keyword evidence="8 9" id="KW-0694">RNA-binding</keyword>
<dbReference type="GO" id="GO:0008033">
    <property type="term" value="P:tRNA processing"/>
    <property type="evidence" value="ECO:0007669"/>
    <property type="project" value="UniProtKB-KW"/>
</dbReference>
<dbReference type="Gene3D" id="1.10.246.80">
    <property type="match status" value="1"/>
</dbReference>
<dbReference type="CDD" id="cd00077">
    <property type="entry name" value="HDc"/>
    <property type="match status" value="1"/>
</dbReference>
<evidence type="ECO:0000256" key="5">
    <source>
        <dbReference type="ARBA" id="ARBA00022723"/>
    </source>
</evidence>
<feature type="domain" description="CCA-adding enzyme C-terminal" evidence="12">
    <location>
        <begin position="311"/>
        <end position="439"/>
    </location>
</feature>
<evidence type="ECO:0000256" key="4">
    <source>
        <dbReference type="ARBA" id="ARBA00022695"/>
    </source>
</evidence>
<dbReference type="GO" id="GO:0000049">
    <property type="term" value="F:tRNA binding"/>
    <property type="evidence" value="ECO:0007669"/>
    <property type="project" value="TreeGrafter"/>
</dbReference>
<proteinExistence type="inferred from homology"/>
<keyword evidence="4" id="KW-0548">Nucleotidyltransferase</keyword>
<evidence type="ECO:0000313" key="13">
    <source>
        <dbReference type="EMBL" id="KKS85467.1"/>
    </source>
</evidence>
<dbReference type="Pfam" id="PF12627">
    <property type="entry name" value="PolyA_pol_RNAbd"/>
    <property type="match status" value="1"/>
</dbReference>
<dbReference type="NCBIfam" id="TIGR00277">
    <property type="entry name" value="HDIG"/>
    <property type="match status" value="1"/>
</dbReference>
<keyword evidence="7" id="KW-0460">Magnesium</keyword>
<comment type="cofactor">
    <cofactor evidence="1">
        <name>Mg(2+)</name>
        <dbReference type="ChEBI" id="CHEBI:18420"/>
    </cofactor>
</comment>
<evidence type="ECO:0000313" key="14">
    <source>
        <dbReference type="Proteomes" id="UP000034543"/>
    </source>
</evidence>
<dbReference type="InterPro" id="IPR003607">
    <property type="entry name" value="HD/PDEase_dom"/>
</dbReference>
<comment type="similarity">
    <text evidence="9">Belongs to the tRNA nucleotidyltransferase/poly(A) polymerase family.</text>
</comment>
<dbReference type="PATRIC" id="fig|1618436.3.peg.430"/>
<evidence type="ECO:0000259" key="10">
    <source>
        <dbReference type="Pfam" id="PF01743"/>
    </source>
</evidence>
<keyword evidence="2 9" id="KW-0808">Transferase</keyword>
<dbReference type="CDD" id="cd05398">
    <property type="entry name" value="NT_ClassII-CCAase"/>
    <property type="match status" value="1"/>
</dbReference>
<dbReference type="STRING" id="1618436.UV59_C0007G0050"/>
<dbReference type="InterPro" id="IPR050264">
    <property type="entry name" value="Bact_CCA-adding_enz_type3_sf"/>
</dbReference>
<evidence type="ECO:0000256" key="6">
    <source>
        <dbReference type="ARBA" id="ARBA00022741"/>
    </source>
</evidence>
<dbReference type="InterPro" id="IPR006675">
    <property type="entry name" value="HDIG_dom"/>
</dbReference>
<evidence type="ECO:0000256" key="1">
    <source>
        <dbReference type="ARBA" id="ARBA00001946"/>
    </source>
</evidence>
<dbReference type="InterPro" id="IPR032810">
    <property type="entry name" value="CCA-adding_enz_C"/>
</dbReference>
<dbReference type="SUPFAM" id="SSF81891">
    <property type="entry name" value="Poly A polymerase C-terminal region-like"/>
    <property type="match status" value="1"/>
</dbReference>
<dbReference type="InterPro" id="IPR043519">
    <property type="entry name" value="NT_sf"/>
</dbReference>
<dbReference type="EMBL" id="LCFB01000007">
    <property type="protein sequence ID" value="KKS85467.1"/>
    <property type="molecule type" value="Genomic_DNA"/>
</dbReference>